<dbReference type="PROSITE" id="PS01063">
    <property type="entry name" value="SIGMA70_ECF"/>
    <property type="match status" value="1"/>
</dbReference>
<dbReference type="SUPFAM" id="SSF88946">
    <property type="entry name" value="Sigma2 domain of RNA polymerase sigma factors"/>
    <property type="match status" value="1"/>
</dbReference>
<dbReference type="Gene3D" id="1.10.1740.10">
    <property type="match status" value="1"/>
</dbReference>
<feature type="domain" description="RNA polymerase sigma factor 70 region 4 type 2" evidence="8">
    <location>
        <begin position="133"/>
        <end position="180"/>
    </location>
</feature>
<evidence type="ECO:0000256" key="2">
    <source>
        <dbReference type="ARBA" id="ARBA00023015"/>
    </source>
</evidence>
<dbReference type="EMBL" id="FLUM01000001">
    <property type="protein sequence ID" value="SBV94363.1"/>
    <property type="molecule type" value="Genomic_DNA"/>
</dbReference>
<feature type="domain" description="RNA polymerase sigma-70 region 2" evidence="7">
    <location>
        <begin position="30"/>
        <end position="96"/>
    </location>
</feature>
<dbReference type="InterPro" id="IPR014284">
    <property type="entry name" value="RNA_pol_sigma-70_dom"/>
</dbReference>
<dbReference type="Pfam" id="PF08281">
    <property type="entry name" value="Sigma70_r4_2"/>
    <property type="match status" value="1"/>
</dbReference>
<dbReference type="Pfam" id="PF04542">
    <property type="entry name" value="Sigma70_r2"/>
    <property type="match status" value="1"/>
</dbReference>
<protein>
    <recommendedName>
        <fullName evidence="6">RNA polymerase sigma factor</fullName>
    </recommendedName>
</protein>
<reference evidence="9" key="1">
    <citation type="submission" date="2016-04" db="EMBL/GenBank/DDBJ databases">
        <authorList>
            <person name="Evans L.H."/>
            <person name="Alamgir A."/>
            <person name="Owens N."/>
            <person name="Weber N.D."/>
            <person name="Virtaneva K."/>
            <person name="Barbian K."/>
            <person name="Babar A."/>
            <person name="Rosenke K."/>
        </authorList>
    </citation>
    <scope>NUCLEOTIDE SEQUENCE</scope>
    <source>
        <strain evidence="9">86-1</strain>
    </source>
</reference>
<dbReference type="InterPro" id="IPR039425">
    <property type="entry name" value="RNA_pol_sigma-70-like"/>
</dbReference>
<dbReference type="InterPro" id="IPR036388">
    <property type="entry name" value="WH-like_DNA-bd_sf"/>
</dbReference>
<dbReference type="GO" id="GO:0003677">
    <property type="term" value="F:DNA binding"/>
    <property type="evidence" value="ECO:0007669"/>
    <property type="project" value="UniProtKB-KW"/>
</dbReference>
<evidence type="ECO:0000256" key="6">
    <source>
        <dbReference type="RuleBase" id="RU000716"/>
    </source>
</evidence>
<dbReference type="PANTHER" id="PTHR43133">
    <property type="entry name" value="RNA POLYMERASE ECF-TYPE SIGMA FACTO"/>
    <property type="match status" value="1"/>
</dbReference>
<dbReference type="InterPro" id="IPR013249">
    <property type="entry name" value="RNA_pol_sigma70_r4_t2"/>
</dbReference>
<organism evidence="9">
    <name type="scientific">uncultured Dysgonomonas sp</name>
    <dbReference type="NCBI Taxonomy" id="206096"/>
    <lineage>
        <taxon>Bacteria</taxon>
        <taxon>Pseudomonadati</taxon>
        <taxon>Bacteroidota</taxon>
        <taxon>Bacteroidia</taxon>
        <taxon>Bacteroidales</taxon>
        <taxon>Dysgonomonadaceae</taxon>
        <taxon>Dysgonomonas</taxon>
        <taxon>environmental samples</taxon>
    </lineage>
</organism>
<evidence type="ECO:0000259" key="8">
    <source>
        <dbReference type="Pfam" id="PF08281"/>
    </source>
</evidence>
<proteinExistence type="inferred from homology"/>
<dbReference type="PANTHER" id="PTHR43133:SF45">
    <property type="entry name" value="RNA POLYMERASE ECF-TYPE SIGMA FACTOR"/>
    <property type="match status" value="1"/>
</dbReference>
<sequence>MLRHTGMADFDDIYYVRRIKDGHTDAFVHIVRRYQRMVFTIVSKIVSRKVDAEDITQEVFIKAFQFLDKFREESEFATWLYRIAYNTTISELRKRKHEFTAIEDNFANMPDAEIADTIDEISVEDKLQYLDIVLKKLPPDDALLISMFYLNNQSIQQISDITNNSIANVKVKLHRIRKFMNFEINKLIQL</sequence>
<dbReference type="InterPro" id="IPR007627">
    <property type="entry name" value="RNA_pol_sigma70_r2"/>
</dbReference>
<dbReference type="GO" id="GO:0006352">
    <property type="term" value="P:DNA-templated transcription initiation"/>
    <property type="evidence" value="ECO:0007669"/>
    <property type="project" value="InterPro"/>
</dbReference>
<dbReference type="SUPFAM" id="SSF88659">
    <property type="entry name" value="Sigma3 and sigma4 domains of RNA polymerase sigma factors"/>
    <property type="match status" value="1"/>
</dbReference>
<dbReference type="InterPro" id="IPR013324">
    <property type="entry name" value="RNA_pol_sigma_r3/r4-like"/>
</dbReference>
<dbReference type="NCBIfam" id="TIGR02937">
    <property type="entry name" value="sigma70-ECF"/>
    <property type="match status" value="1"/>
</dbReference>
<evidence type="ECO:0000256" key="3">
    <source>
        <dbReference type="ARBA" id="ARBA00023082"/>
    </source>
</evidence>
<keyword evidence="4 6" id="KW-0238">DNA-binding</keyword>
<evidence type="ECO:0000256" key="5">
    <source>
        <dbReference type="ARBA" id="ARBA00023163"/>
    </source>
</evidence>
<evidence type="ECO:0000259" key="7">
    <source>
        <dbReference type="Pfam" id="PF04542"/>
    </source>
</evidence>
<dbReference type="Gene3D" id="1.10.10.10">
    <property type="entry name" value="Winged helix-like DNA-binding domain superfamily/Winged helix DNA-binding domain"/>
    <property type="match status" value="1"/>
</dbReference>
<evidence type="ECO:0000256" key="1">
    <source>
        <dbReference type="ARBA" id="ARBA00010641"/>
    </source>
</evidence>
<keyword evidence="5 6" id="KW-0804">Transcription</keyword>
<gene>
    <name evidence="9" type="ORF">KL86DYS1_11114</name>
</gene>
<dbReference type="InterPro" id="IPR013325">
    <property type="entry name" value="RNA_pol_sigma_r2"/>
</dbReference>
<keyword evidence="2 6" id="KW-0805">Transcription regulation</keyword>
<evidence type="ECO:0000256" key="4">
    <source>
        <dbReference type="ARBA" id="ARBA00023125"/>
    </source>
</evidence>
<accession>A0A212J4K3</accession>
<dbReference type="GO" id="GO:0016987">
    <property type="term" value="F:sigma factor activity"/>
    <property type="evidence" value="ECO:0007669"/>
    <property type="project" value="UniProtKB-KW"/>
</dbReference>
<keyword evidence="3 6" id="KW-0731">Sigma factor</keyword>
<comment type="similarity">
    <text evidence="1 6">Belongs to the sigma-70 factor family. ECF subfamily.</text>
</comment>
<dbReference type="InterPro" id="IPR000838">
    <property type="entry name" value="RNA_pol_sigma70_ECF_CS"/>
</dbReference>
<dbReference type="AlphaFoldDB" id="A0A212J4K3"/>
<evidence type="ECO:0000313" key="9">
    <source>
        <dbReference type="EMBL" id="SBV94363.1"/>
    </source>
</evidence>
<name>A0A212J4K3_9BACT</name>